<comment type="subcellular location">
    <subcellularLocation>
        <location evidence="1 7">Cell membrane</location>
        <topology evidence="1 7">Multi-pass membrane protein</topology>
    </subcellularLocation>
</comment>
<feature type="transmembrane region" description="Helical" evidence="7">
    <location>
        <begin position="134"/>
        <end position="155"/>
    </location>
</feature>
<sequence length="306" mass="33775">MVQYIVRRLLYSIPVIIGVTLITFILLNVVPGDPVLEMVGKYADPVAIEQIREQLGLNDPLIVQYLRFLFNLLRGDLGKSFKTNMPVSKMIADTFPTTLKLALSSYLVAIVLGVSVGIISAVKQYSILDRSMMILALAGVSAPVFWVAVVAQLVFGLKLGWFPISGYYSFKHMILPAIVLGTRFAASIARYTRSALLDVIRQDYIRTARAKGLSERRVIFIHALKNAMIPVVTILGMQLSGLLTGSILTETVFAIPGLGRLSVWALSERDFPLVQGTVVFTAIVYILGNLIVDISYAFLNPRVRLK</sequence>
<feature type="transmembrane region" description="Helical" evidence="7">
    <location>
        <begin position="227"/>
        <end position="258"/>
    </location>
</feature>
<proteinExistence type="inferred from homology"/>
<dbReference type="SUPFAM" id="SSF161098">
    <property type="entry name" value="MetI-like"/>
    <property type="match status" value="1"/>
</dbReference>
<dbReference type="InterPro" id="IPR035906">
    <property type="entry name" value="MetI-like_sf"/>
</dbReference>
<evidence type="ECO:0000256" key="3">
    <source>
        <dbReference type="ARBA" id="ARBA00022475"/>
    </source>
</evidence>
<dbReference type="PROSITE" id="PS50928">
    <property type="entry name" value="ABC_TM1"/>
    <property type="match status" value="1"/>
</dbReference>
<evidence type="ECO:0000256" key="2">
    <source>
        <dbReference type="ARBA" id="ARBA00022448"/>
    </source>
</evidence>
<evidence type="ECO:0000256" key="5">
    <source>
        <dbReference type="ARBA" id="ARBA00022989"/>
    </source>
</evidence>
<dbReference type="Proteomes" id="UP000077469">
    <property type="component" value="Chromosome"/>
</dbReference>
<dbReference type="Gene3D" id="1.10.3720.10">
    <property type="entry name" value="MetI-like"/>
    <property type="match status" value="1"/>
</dbReference>
<dbReference type="PANTHER" id="PTHR43163:SF6">
    <property type="entry name" value="DIPEPTIDE TRANSPORT SYSTEM PERMEASE PROTEIN DPPB-RELATED"/>
    <property type="match status" value="1"/>
</dbReference>
<feature type="transmembrane region" description="Helical" evidence="7">
    <location>
        <begin position="103"/>
        <end position="122"/>
    </location>
</feature>
<keyword evidence="5 7" id="KW-1133">Transmembrane helix</keyword>
<evidence type="ECO:0000256" key="7">
    <source>
        <dbReference type="RuleBase" id="RU363032"/>
    </source>
</evidence>
<gene>
    <name evidence="9" type="ORF">AJ81_04985</name>
</gene>
<evidence type="ECO:0000256" key="4">
    <source>
        <dbReference type="ARBA" id="ARBA00022692"/>
    </source>
</evidence>
<feature type="transmembrane region" description="Helical" evidence="7">
    <location>
        <begin position="167"/>
        <end position="186"/>
    </location>
</feature>
<evidence type="ECO:0000313" key="9">
    <source>
        <dbReference type="EMBL" id="AJC73669.1"/>
    </source>
</evidence>
<dbReference type="GO" id="GO:0071916">
    <property type="term" value="F:dipeptide transmembrane transporter activity"/>
    <property type="evidence" value="ECO:0007669"/>
    <property type="project" value="TreeGrafter"/>
</dbReference>
<evidence type="ECO:0000259" key="8">
    <source>
        <dbReference type="PROSITE" id="PS50928"/>
    </source>
</evidence>
<evidence type="ECO:0000313" key="10">
    <source>
        <dbReference type="Proteomes" id="UP000077469"/>
    </source>
</evidence>
<dbReference type="RefSeq" id="WP_031504943.1">
    <property type="nucleotide sequence ID" value="NC_022795.1"/>
</dbReference>
<dbReference type="InterPro" id="IPR000515">
    <property type="entry name" value="MetI-like"/>
</dbReference>
<dbReference type="CDD" id="cd06261">
    <property type="entry name" value="TM_PBP2"/>
    <property type="match status" value="1"/>
</dbReference>
<evidence type="ECO:0000256" key="1">
    <source>
        <dbReference type="ARBA" id="ARBA00004651"/>
    </source>
</evidence>
<feature type="transmembrane region" description="Helical" evidence="7">
    <location>
        <begin position="278"/>
        <end position="299"/>
    </location>
</feature>
<dbReference type="AlphaFoldDB" id="A0A0X1KR08"/>
<name>A0A0X1KR08_9THEM</name>
<keyword evidence="4 7" id="KW-0812">Transmembrane</keyword>
<feature type="transmembrane region" description="Helical" evidence="7">
    <location>
        <begin position="9"/>
        <end position="30"/>
    </location>
</feature>
<dbReference type="GO" id="GO:0005886">
    <property type="term" value="C:plasma membrane"/>
    <property type="evidence" value="ECO:0007669"/>
    <property type="project" value="UniProtKB-SubCell"/>
</dbReference>
<dbReference type="PaxDb" id="1123384-AJ81_04985"/>
<keyword evidence="3" id="KW-1003">Cell membrane</keyword>
<reference evidence="9 10" key="1">
    <citation type="submission" date="2014-01" db="EMBL/GenBank/DDBJ databases">
        <title>Genome sequencing of Thermotog hypogea.</title>
        <authorList>
            <person name="Zhang X."/>
            <person name="Alvare G."/>
            <person name="Fristensky B."/>
            <person name="Chen L."/>
            <person name="Suen T."/>
            <person name="Chen Q."/>
            <person name="Ma K."/>
        </authorList>
    </citation>
    <scope>NUCLEOTIDE SEQUENCE [LARGE SCALE GENOMIC DNA]</scope>
    <source>
        <strain evidence="9 10">DSM 11164</strain>
    </source>
</reference>
<comment type="similarity">
    <text evidence="7">Belongs to the binding-protein-dependent transport system permease family.</text>
</comment>
<keyword evidence="6 7" id="KW-0472">Membrane</keyword>
<dbReference type="OrthoDB" id="9773221at2"/>
<dbReference type="PATRIC" id="fig|1123384.7.peg.984"/>
<dbReference type="PANTHER" id="PTHR43163">
    <property type="entry name" value="DIPEPTIDE TRANSPORT SYSTEM PERMEASE PROTEIN DPPB-RELATED"/>
    <property type="match status" value="1"/>
</dbReference>
<dbReference type="STRING" id="1123384.AJ81_04985"/>
<accession>A0A0X1KR08</accession>
<keyword evidence="10" id="KW-1185">Reference proteome</keyword>
<evidence type="ECO:0000256" key="6">
    <source>
        <dbReference type="ARBA" id="ARBA00023136"/>
    </source>
</evidence>
<dbReference type="InterPro" id="IPR045621">
    <property type="entry name" value="BPD_transp_1_N"/>
</dbReference>
<keyword evidence="2 7" id="KW-0813">Transport</keyword>
<dbReference type="Pfam" id="PF00528">
    <property type="entry name" value="BPD_transp_1"/>
    <property type="match status" value="1"/>
</dbReference>
<dbReference type="KEGG" id="phy:AJ81_04985"/>
<organism evidence="9 10">
    <name type="scientific">Pseudothermotoga hypogea DSM 11164 = NBRC 106472</name>
    <dbReference type="NCBI Taxonomy" id="1123384"/>
    <lineage>
        <taxon>Bacteria</taxon>
        <taxon>Thermotogati</taxon>
        <taxon>Thermotogota</taxon>
        <taxon>Thermotogae</taxon>
        <taxon>Thermotogales</taxon>
        <taxon>Thermotogaceae</taxon>
        <taxon>Pseudothermotoga</taxon>
    </lineage>
</organism>
<protein>
    <submittedName>
        <fullName evidence="9">Glutathione ABC transporter permease</fullName>
    </submittedName>
</protein>
<dbReference type="EMBL" id="CP007141">
    <property type="protein sequence ID" value="AJC73669.1"/>
    <property type="molecule type" value="Genomic_DNA"/>
</dbReference>
<feature type="domain" description="ABC transmembrane type-1" evidence="8">
    <location>
        <begin position="95"/>
        <end position="296"/>
    </location>
</feature>
<dbReference type="Pfam" id="PF19300">
    <property type="entry name" value="BPD_transp_1_N"/>
    <property type="match status" value="1"/>
</dbReference>